<reference evidence="2" key="1">
    <citation type="journal article" date="2018" name="Nat. Microbiol.">
        <title>Leveraging single-cell genomics to expand the fungal tree of life.</title>
        <authorList>
            <person name="Ahrendt S.R."/>
            <person name="Quandt C.A."/>
            <person name="Ciobanu D."/>
            <person name="Clum A."/>
            <person name="Salamov A."/>
            <person name="Andreopoulos B."/>
            <person name="Cheng J.F."/>
            <person name="Woyke T."/>
            <person name="Pelin A."/>
            <person name="Henrissat B."/>
            <person name="Reynolds N.K."/>
            <person name="Benny G.L."/>
            <person name="Smith M.E."/>
            <person name="James T.Y."/>
            <person name="Grigoriev I.V."/>
        </authorList>
    </citation>
    <scope>NUCLEOTIDE SEQUENCE [LARGE SCALE GENOMIC DNA]</scope>
    <source>
        <strain evidence="2">Baker2002</strain>
    </source>
</reference>
<gene>
    <name evidence="1" type="ORF">METBISCDRAFT_31743</name>
</gene>
<accession>A0A4P9Z9S7</accession>
<dbReference type="EMBL" id="ML004493">
    <property type="protein sequence ID" value="RKP29328.1"/>
    <property type="molecule type" value="Genomic_DNA"/>
</dbReference>
<organism evidence="1 2">
    <name type="scientific">Metschnikowia bicuspidata</name>
    <dbReference type="NCBI Taxonomy" id="27322"/>
    <lineage>
        <taxon>Eukaryota</taxon>
        <taxon>Fungi</taxon>
        <taxon>Dikarya</taxon>
        <taxon>Ascomycota</taxon>
        <taxon>Saccharomycotina</taxon>
        <taxon>Pichiomycetes</taxon>
        <taxon>Metschnikowiaceae</taxon>
        <taxon>Metschnikowia</taxon>
    </lineage>
</organism>
<dbReference type="OrthoDB" id="73691at2759"/>
<proteinExistence type="predicted"/>
<dbReference type="AlphaFoldDB" id="A0A4P9Z9S7"/>
<evidence type="ECO:0000313" key="2">
    <source>
        <dbReference type="Proteomes" id="UP000268321"/>
    </source>
</evidence>
<name>A0A4P9Z9S7_9ASCO</name>
<protein>
    <recommendedName>
        <fullName evidence="3">Letm1 RBD domain-containing protein</fullName>
    </recommendedName>
</protein>
<evidence type="ECO:0000313" key="1">
    <source>
        <dbReference type="EMBL" id="RKP29328.1"/>
    </source>
</evidence>
<evidence type="ECO:0008006" key="3">
    <source>
        <dbReference type="Google" id="ProtNLM"/>
    </source>
</evidence>
<dbReference type="Proteomes" id="UP000268321">
    <property type="component" value="Unassembled WGS sequence"/>
</dbReference>
<keyword evidence="2" id="KW-1185">Reference proteome</keyword>
<sequence>MNRAALLSFTSKARLLEHVAHSPTLASLWAQSDKPEQLNCLRSLPLAIRSKQQVDADMAAANIGAPRVAIKFRLGWAYAQELGRFYKHGLTAVWQNFKETRHLCKSGYKHTGVLGRSGADTAVMVPSFNELSKAMAQQVYMRAVEDKAHRDATRGGVVRREDKSSLSLIGQLALALTRSLFNLTRAEFQLLRRTPADFMRLPLFAVIAMVFMEVTPLVCYAFPEVTPLACVLPSILPRVWPSKNRLAVQKAVHAEMVNESADDFAMKTAYSIPPKTLRALAQCLRLKSKYIPTAMFPDFILRKRLHSHFLYLLVDNFYLGGLNGNGNLWDLVPQELVLACLERNLVQDSKALADTTAKGTAAEQKLAMDDLRLKLALFIANFESCNVGYLAVDHLLPDVETEAVMRWRA</sequence>